<evidence type="ECO:0000256" key="1">
    <source>
        <dbReference type="SAM" id="MobiDB-lite"/>
    </source>
</evidence>
<dbReference type="InterPro" id="IPR001810">
    <property type="entry name" value="F-box_dom"/>
</dbReference>
<dbReference type="AlphaFoldDB" id="A0A1G4KCF4"/>
<dbReference type="GO" id="GO:0019005">
    <property type="term" value="C:SCF ubiquitin ligase complex"/>
    <property type="evidence" value="ECO:0007669"/>
    <property type="project" value="TreeGrafter"/>
</dbReference>
<accession>A0A1G4KCF4</accession>
<evidence type="ECO:0000259" key="2">
    <source>
        <dbReference type="PROSITE" id="PS50181"/>
    </source>
</evidence>
<feature type="compositionally biased region" description="Polar residues" evidence="1">
    <location>
        <begin position="613"/>
        <end position="626"/>
    </location>
</feature>
<protein>
    <submittedName>
        <fullName evidence="3">LAMI_0G15148g1_1</fullName>
    </submittedName>
</protein>
<dbReference type="STRING" id="1230905.A0A1G4KCF4"/>
<evidence type="ECO:0000313" key="3">
    <source>
        <dbReference type="EMBL" id="SCV02005.1"/>
    </source>
</evidence>
<dbReference type="InterPro" id="IPR036047">
    <property type="entry name" value="F-box-like_dom_sf"/>
</dbReference>
<sequence length="652" mass="74633">MDGDTFGMGKDAVATLQGLPTEVLIRIFSYLDEKDFLNLQESCKQFEQIINDEELWKNLFVSRIYTQFFPSFSKSPKYSIEYIERTRGLNEWRHNRAVKTKYTVATQNVHNQLEKVIFEYPRCACYSDGVIMIVQLHSKRRKDRLTYMPCTTPQGCSTMHFNINAAVFGRFDGRVFGKLLTNKSHLSPVTEFDALHSACVTAITTAALEDSREDWCVSGSENGEIIWWCEAKMRRKLRLSQQPILRVAMNRDTTVVMDLRRIYVVEQMEAVDVIDVPYELARNPNQLHFFKIDFGGKLLIIGDTRRIYVISINPHKDFGFTRSLEFVERIQDIGIDEVTSKRQQNSHIAGGDGCFLAIMTADNSVTTINIRAPGTILRTQTKLDFKGELFACKVNNLVLVCAFSESLGIFDAANGTELRVVRKTEKIPQFLDVSHGRMIVGSGNVLNYLQYTTNDEPTKRKHSVSSKTRSNKWTDVLHTQLDLYNEDEKQRVDSIQRSQTLQRRFVGDVEDEELQLEIAMMESRDVHSHSLPQVHNGEEQDDELLLALEQSRLSYEGDVNTETRENDQELFTALRLSSAESTNRINSRRLERRRAPLGEYLGPDSSHFANEAGNRNSLSPSTNDITPHSADRLEYDEDLQLAFALSLSEERN</sequence>
<keyword evidence="4" id="KW-1185">Reference proteome</keyword>
<dbReference type="OrthoDB" id="2095648at2759"/>
<feature type="domain" description="F-box" evidence="2">
    <location>
        <begin position="13"/>
        <end position="59"/>
    </location>
</feature>
<dbReference type="SMART" id="SM00256">
    <property type="entry name" value="FBOX"/>
    <property type="match status" value="1"/>
</dbReference>
<dbReference type="Gene3D" id="1.20.1280.50">
    <property type="match status" value="1"/>
</dbReference>
<dbReference type="GO" id="GO:0031146">
    <property type="term" value="P:SCF-dependent proteasomal ubiquitin-dependent protein catabolic process"/>
    <property type="evidence" value="ECO:0007669"/>
    <property type="project" value="TreeGrafter"/>
</dbReference>
<dbReference type="SUPFAM" id="SSF81383">
    <property type="entry name" value="F-box domain"/>
    <property type="match status" value="1"/>
</dbReference>
<dbReference type="Pfam" id="PF12937">
    <property type="entry name" value="F-box-like"/>
    <property type="match status" value="1"/>
</dbReference>
<dbReference type="PROSITE" id="PS50181">
    <property type="entry name" value="FBOX"/>
    <property type="match status" value="1"/>
</dbReference>
<organism evidence="3 4">
    <name type="scientific">Lachancea mirantina</name>
    <dbReference type="NCBI Taxonomy" id="1230905"/>
    <lineage>
        <taxon>Eukaryota</taxon>
        <taxon>Fungi</taxon>
        <taxon>Dikarya</taxon>
        <taxon>Ascomycota</taxon>
        <taxon>Saccharomycotina</taxon>
        <taxon>Saccharomycetes</taxon>
        <taxon>Saccharomycetales</taxon>
        <taxon>Saccharomycetaceae</taxon>
        <taxon>Lachancea</taxon>
    </lineage>
</organism>
<dbReference type="InterPro" id="IPR052301">
    <property type="entry name" value="SCF_F-box/WD-repeat"/>
</dbReference>
<dbReference type="SMART" id="SM00726">
    <property type="entry name" value="UIM"/>
    <property type="match status" value="4"/>
</dbReference>
<dbReference type="InterPro" id="IPR015943">
    <property type="entry name" value="WD40/YVTN_repeat-like_dom_sf"/>
</dbReference>
<dbReference type="Gene3D" id="2.130.10.10">
    <property type="entry name" value="YVTN repeat-like/Quinoprotein amine dehydrogenase"/>
    <property type="match status" value="1"/>
</dbReference>
<dbReference type="PANTHER" id="PTHR14381:SF1">
    <property type="entry name" value="F-BOX_WD REPEAT-CONTAINING PROTEIN 4"/>
    <property type="match status" value="1"/>
</dbReference>
<reference evidence="3 4" key="1">
    <citation type="submission" date="2016-03" db="EMBL/GenBank/DDBJ databases">
        <authorList>
            <person name="Devillers H."/>
        </authorList>
    </citation>
    <scope>NUCLEOTIDE SEQUENCE [LARGE SCALE GENOMIC DNA]</scope>
    <source>
        <strain evidence="3">CBS 11717</strain>
    </source>
</reference>
<dbReference type="SUPFAM" id="SSF50978">
    <property type="entry name" value="WD40 repeat-like"/>
    <property type="match status" value="1"/>
</dbReference>
<gene>
    <name evidence="3" type="ORF">LAMI_0G15148G</name>
</gene>
<dbReference type="EMBL" id="LT598469">
    <property type="protein sequence ID" value="SCV02005.1"/>
    <property type="molecule type" value="Genomic_DNA"/>
</dbReference>
<dbReference type="InterPro" id="IPR003903">
    <property type="entry name" value="UIM_dom"/>
</dbReference>
<evidence type="ECO:0000313" key="4">
    <source>
        <dbReference type="Proteomes" id="UP000191024"/>
    </source>
</evidence>
<proteinExistence type="predicted"/>
<dbReference type="PANTHER" id="PTHR14381">
    <property type="entry name" value="DACTYLIN"/>
    <property type="match status" value="1"/>
</dbReference>
<dbReference type="InterPro" id="IPR036322">
    <property type="entry name" value="WD40_repeat_dom_sf"/>
</dbReference>
<dbReference type="PROSITE" id="PS50330">
    <property type="entry name" value="UIM"/>
    <property type="match status" value="1"/>
</dbReference>
<feature type="region of interest" description="Disordered" evidence="1">
    <location>
        <begin position="601"/>
        <end position="629"/>
    </location>
</feature>
<dbReference type="Proteomes" id="UP000191024">
    <property type="component" value="Chromosome G"/>
</dbReference>
<name>A0A1G4KCF4_9SACH</name>